<evidence type="ECO:0000256" key="2">
    <source>
        <dbReference type="SAM" id="MobiDB-lite"/>
    </source>
</evidence>
<keyword evidence="1" id="KW-0175">Coiled coil</keyword>
<organism evidence="3 4">
    <name type="scientific">Arctia plantaginis</name>
    <name type="common">Wood tiger moth</name>
    <name type="synonym">Phalaena plantaginis</name>
    <dbReference type="NCBI Taxonomy" id="874455"/>
    <lineage>
        <taxon>Eukaryota</taxon>
        <taxon>Metazoa</taxon>
        <taxon>Ecdysozoa</taxon>
        <taxon>Arthropoda</taxon>
        <taxon>Hexapoda</taxon>
        <taxon>Insecta</taxon>
        <taxon>Pterygota</taxon>
        <taxon>Neoptera</taxon>
        <taxon>Endopterygota</taxon>
        <taxon>Lepidoptera</taxon>
        <taxon>Glossata</taxon>
        <taxon>Ditrysia</taxon>
        <taxon>Noctuoidea</taxon>
        <taxon>Erebidae</taxon>
        <taxon>Arctiinae</taxon>
        <taxon>Arctia</taxon>
    </lineage>
</organism>
<dbReference type="Proteomes" id="UP000494256">
    <property type="component" value="Unassembled WGS sequence"/>
</dbReference>
<comment type="caution">
    <text evidence="3">The sequence shown here is derived from an EMBL/GenBank/DDBJ whole genome shotgun (WGS) entry which is preliminary data.</text>
</comment>
<evidence type="ECO:0000313" key="4">
    <source>
        <dbReference type="Proteomes" id="UP000494256"/>
    </source>
</evidence>
<feature type="coiled-coil region" evidence="1">
    <location>
        <begin position="16"/>
        <end position="57"/>
    </location>
</feature>
<dbReference type="EMBL" id="CADEBD010000312">
    <property type="protein sequence ID" value="CAB3242064.1"/>
    <property type="molecule type" value="Genomic_DNA"/>
</dbReference>
<reference evidence="3 4" key="1">
    <citation type="submission" date="2020-04" db="EMBL/GenBank/DDBJ databases">
        <authorList>
            <person name="Wallbank WR R."/>
            <person name="Pardo Diaz C."/>
            <person name="Kozak K."/>
            <person name="Martin S."/>
            <person name="Jiggins C."/>
            <person name="Moest M."/>
            <person name="Warren A I."/>
            <person name="Byers J.R.P. K."/>
            <person name="Montejo-Kovacevich G."/>
            <person name="Yen C E."/>
        </authorList>
    </citation>
    <scope>NUCLEOTIDE SEQUENCE [LARGE SCALE GENOMIC DNA]</scope>
</reference>
<sequence length="79" mass="9716">MKKKLETKRFIYGYTYQELVQEKEKTDKKIRDLEYRNVHLETTNKALEETFAVLENREKKKHRNSWGGKSMRKKSWNIH</sequence>
<evidence type="ECO:0000313" key="3">
    <source>
        <dbReference type="EMBL" id="CAB3242064.1"/>
    </source>
</evidence>
<evidence type="ECO:0000256" key="1">
    <source>
        <dbReference type="SAM" id="Coils"/>
    </source>
</evidence>
<dbReference type="OrthoDB" id="412018at2759"/>
<name>A0A8S1A9I5_ARCPL</name>
<gene>
    <name evidence="3" type="ORF">APLA_LOCUS9766</name>
</gene>
<protein>
    <submittedName>
        <fullName evidence="3">Uncharacterized protein</fullName>
    </submittedName>
</protein>
<feature type="region of interest" description="Disordered" evidence="2">
    <location>
        <begin position="58"/>
        <end position="79"/>
    </location>
</feature>
<proteinExistence type="predicted"/>
<accession>A0A8S1A9I5</accession>
<dbReference type="AlphaFoldDB" id="A0A8S1A9I5"/>
<feature type="compositionally biased region" description="Basic residues" evidence="2">
    <location>
        <begin position="59"/>
        <end position="79"/>
    </location>
</feature>